<keyword evidence="2 11" id="KW-0813">Transport</keyword>
<feature type="compositionally biased region" description="Low complexity" evidence="12">
    <location>
        <begin position="7"/>
        <end position="20"/>
    </location>
</feature>
<keyword evidence="6" id="KW-0915">Sodium</keyword>
<dbReference type="OrthoDB" id="6238402at2759"/>
<keyword evidence="7 11" id="KW-0406">Ion transport</keyword>
<feature type="region of interest" description="Disordered" evidence="12">
    <location>
        <begin position="1"/>
        <end position="21"/>
    </location>
</feature>
<evidence type="ECO:0000256" key="11">
    <source>
        <dbReference type="RuleBase" id="RU000679"/>
    </source>
</evidence>
<evidence type="ECO:0000256" key="10">
    <source>
        <dbReference type="ARBA" id="ARBA00023303"/>
    </source>
</evidence>
<evidence type="ECO:0000256" key="2">
    <source>
        <dbReference type="ARBA" id="ARBA00022448"/>
    </source>
</evidence>
<evidence type="ECO:0000256" key="9">
    <source>
        <dbReference type="ARBA" id="ARBA00023201"/>
    </source>
</evidence>
<reference evidence="15" key="1">
    <citation type="submission" date="2012-12" db="EMBL/GenBank/DDBJ databases">
        <authorList>
            <person name="Hellsten U."/>
            <person name="Grimwood J."/>
            <person name="Chapman J.A."/>
            <person name="Shapiro H."/>
            <person name="Aerts A."/>
            <person name="Otillar R.P."/>
            <person name="Terry A.Y."/>
            <person name="Boore J.L."/>
            <person name="Simakov O."/>
            <person name="Marletaz F."/>
            <person name="Cho S.-J."/>
            <person name="Edsinger-Gonzales E."/>
            <person name="Havlak P."/>
            <person name="Kuo D.-H."/>
            <person name="Larsson T."/>
            <person name="Lv J."/>
            <person name="Arendt D."/>
            <person name="Savage R."/>
            <person name="Osoegawa K."/>
            <person name="de Jong P."/>
            <person name="Lindberg D.R."/>
            <person name="Seaver E.C."/>
            <person name="Weisblat D.A."/>
            <person name="Putnam N.H."/>
            <person name="Grigoriev I.V."/>
            <person name="Rokhsar D.S."/>
        </authorList>
    </citation>
    <scope>NUCLEOTIDE SEQUENCE</scope>
    <source>
        <strain evidence="15">I ESC-2004</strain>
    </source>
</reference>
<dbReference type="PANTHER" id="PTHR11690">
    <property type="entry name" value="AMILORIDE-SENSITIVE SODIUM CHANNEL-RELATED"/>
    <property type="match status" value="1"/>
</dbReference>
<reference evidence="13 15" key="2">
    <citation type="journal article" date="2013" name="Nature">
        <title>Insights into bilaterian evolution from three spiralian genomes.</title>
        <authorList>
            <person name="Simakov O."/>
            <person name="Marletaz F."/>
            <person name="Cho S.J."/>
            <person name="Edsinger-Gonzales E."/>
            <person name="Havlak P."/>
            <person name="Hellsten U."/>
            <person name="Kuo D.H."/>
            <person name="Larsson T."/>
            <person name="Lv J."/>
            <person name="Arendt D."/>
            <person name="Savage R."/>
            <person name="Osoegawa K."/>
            <person name="de Jong P."/>
            <person name="Grimwood J."/>
            <person name="Chapman J.A."/>
            <person name="Shapiro H."/>
            <person name="Aerts A."/>
            <person name="Otillar R.P."/>
            <person name="Terry A.Y."/>
            <person name="Boore J.L."/>
            <person name="Grigoriev I.V."/>
            <person name="Lindberg D.R."/>
            <person name="Seaver E.C."/>
            <person name="Weisblat D.A."/>
            <person name="Putnam N.H."/>
            <person name="Rokhsar D.S."/>
        </authorList>
    </citation>
    <scope>NUCLEOTIDE SEQUENCE</scope>
    <source>
        <strain evidence="13 15">I ESC-2004</strain>
    </source>
</reference>
<dbReference type="GO" id="GO:0015280">
    <property type="term" value="F:ligand-gated sodium channel activity"/>
    <property type="evidence" value="ECO:0007669"/>
    <property type="project" value="TreeGrafter"/>
</dbReference>
<evidence type="ECO:0000256" key="4">
    <source>
        <dbReference type="ARBA" id="ARBA00022692"/>
    </source>
</evidence>
<evidence type="ECO:0000313" key="14">
    <source>
        <dbReference type="EnsemblMetazoa" id="CapteP213607"/>
    </source>
</evidence>
<keyword evidence="8" id="KW-0472">Membrane</keyword>
<evidence type="ECO:0000256" key="1">
    <source>
        <dbReference type="ARBA" id="ARBA00004141"/>
    </source>
</evidence>
<comment type="subcellular location">
    <subcellularLocation>
        <location evidence="1">Membrane</location>
        <topology evidence="1">Multi-pass membrane protein</topology>
    </subcellularLocation>
</comment>
<evidence type="ECO:0000256" key="7">
    <source>
        <dbReference type="ARBA" id="ARBA00023065"/>
    </source>
</evidence>
<evidence type="ECO:0000313" key="15">
    <source>
        <dbReference type="Proteomes" id="UP000014760"/>
    </source>
</evidence>
<proteinExistence type="inferred from homology"/>
<dbReference type="PRINTS" id="PR01078">
    <property type="entry name" value="AMINACHANNEL"/>
</dbReference>
<keyword evidence="3 11" id="KW-0894">Sodium channel</keyword>
<comment type="similarity">
    <text evidence="11">Belongs to the amiloride-sensitive sodium channel (TC 1.A.6) family.</text>
</comment>
<sequence length="288" mass="32609">MESVSGLERSSSTLSEPSRSTWKEFSQETTWHGIKQITQEDSTIGRKIAWAVVVLTALTAFSYAVSTKVQEYLEHNSQIEVKSNYKTELPFPRVTVCNLNPYKMSALQINGLYDVVTLAYESLRYSKATEARCVESFTLRADICVIPDEAAFRAEYDETTMQVCKHLCTKLEGHRCSGFLYDSNIRCCTLTSFSGDLKDSAQASSCDPSRKFYRRKRCAGGGHFAYLMESDIRPGYCARLETEFFDVARTCIMFAYRIFGDAELNIHVRHEELIDTKVKKSLCVGVKA</sequence>
<dbReference type="InterPro" id="IPR001873">
    <property type="entry name" value="ENaC"/>
</dbReference>
<dbReference type="AlphaFoldDB" id="R7VCN1"/>
<keyword evidence="5" id="KW-1133">Transmembrane helix</keyword>
<accession>R7VCN1</accession>
<dbReference type="HOGENOM" id="CLU_967225_0_0_1"/>
<organism evidence="13">
    <name type="scientific">Capitella teleta</name>
    <name type="common">Polychaete worm</name>
    <dbReference type="NCBI Taxonomy" id="283909"/>
    <lineage>
        <taxon>Eukaryota</taxon>
        <taxon>Metazoa</taxon>
        <taxon>Spiralia</taxon>
        <taxon>Lophotrochozoa</taxon>
        <taxon>Annelida</taxon>
        <taxon>Polychaeta</taxon>
        <taxon>Sedentaria</taxon>
        <taxon>Scolecida</taxon>
        <taxon>Capitellidae</taxon>
        <taxon>Capitella</taxon>
    </lineage>
</organism>
<evidence type="ECO:0000256" key="6">
    <source>
        <dbReference type="ARBA" id="ARBA00023053"/>
    </source>
</evidence>
<evidence type="ECO:0000256" key="3">
    <source>
        <dbReference type="ARBA" id="ARBA00022461"/>
    </source>
</evidence>
<keyword evidence="4 11" id="KW-0812">Transmembrane</keyword>
<keyword evidence="15" id="KW-1185">Reference proteome</keyword>
<protein>
    <submittedName>
        <fullName evidence="13 14">Uncharacterized protein</fullName>
    </submittedName>
</protein>
<dbReference type="Proteomes" id="UP000014760">
    <property type="component" value="Unassembled WGS sequence"/>
</dbReference>
<evidence type="ECO:0000256" key="8">
    <source>
        <dbReference type="ARBA" id="ARBA00023136"/>
    </source>
</evidence>
<evidence type="ECO:0000313" key="13">
    <source>
        <dbReference type="EMBL" id="ELU16389.1"/>
    </source>
</evidence>
<evidence type="ECO:0000256" key="5">
    <source>
        <dbReference type="ARBA" id="ARBA00022989"/>
    </source>
</evidence>
<dbReference type="EMBL" id="AMQN01000603">
    <property type="status" value="NOT_ANNOTATED_CDS"/>
    <property type="molecule type" value="Genomic_DNA"/>
</dbReference>
<keyword evidence="10 11" id="KW-0407">Ion channel</keyword>
<evidence type="ECO:0000256" key="12">
    <source>
        <dbReference type="SAM" id="MobiDB-lite"/>
    </source>
</evidence>
<dbReference type="Pfam" id="PF00858">
    <property type="entry name" value="ASC"/>
    <property type="match status" value="1"/>
</dbReference>
<name>R7VCN1_CAPTE</name>
<dbReference type="EMBL" id="KB293180">
    <property type="protein sequence ID" value="ELU16389.1"/>
    <property type="molecule type" value="Genomic_DNA"/>
</dbReference>
<dbReference type="EnsemblMetazoa" id="CapteT213607">
    <property type="protein sequence ID" value="CapteP213607"/>
    <property type="gene ID" value="CapteG213607"/>
</dbReference>
<reference evidence="14" key="3">
    <citation type="submission" date="2015-06" db="UniProtKB">
        <authorList>
            <consortium name="EnsemblMetazoa"/>
        </authorList>
    </citation>
    <scope>IDENTIFICATION</scope>
</reference>
<gene>
    <name evidence="13" type="ORF">CAPTEDRAFT_213607</name>
</gene>
<keyword evidence="9 11" id="KW-0739">Sodium transport</keyword>
<dbReference type="GO" id="GO:0005886">
    <property type="term" value="C:plasma membrane"/>
    <property type="evidence" value="ECO:0007669"/>
    <property type="project" value="TreeGrafter"/>
</dbReference>